<dbReference type="GO" id="GO:0005739">
    <property type="term" value="C:mitochondrion"/>
    <property type="evidence" value="ECO:0007669"/>
    <property type="project" value="TreeGrafter"/>
</dbReference>
<evidence type="ECO:0000313" key="4">
    <source>
        <dbReference type="Proteomes" id="UP000276215"/>
    </source>
</evidence>
<reference evidence="3 4" key="1">
    <citation type="journal article" date="2018" name="Nat. Ecol. Evol.">
        <title>Pezizomycetes genomes reveal the molecular basis of ectomycorrhizal truffle lifestyle.</title>
        <authorList>
            <person name="Murat C."/>
            <person name="Payen T."/>
            <person name="Noel B."/>
            <person name="Kuo A."/>
            <person name="Morin E."/>
            <person name="Chen J."/>
            <person name="Kohler A."/>
            <person name="Krizsan K."/>
            <person name="Balestrini R."/>
            <person name="Da Silva C."/>
            <person name="Montanini B."/>
            <person name="Hainaut M."/>
            <person name="Levati E."/>
            <person name="Barry K.W."/>
            <person name="Belfiori B."/>
            <person name="Cichocki N."/>
            <person name="Clum A."/>
            <person name="Dockter R.B."/>
            <person name="Fauchery L."/>
            <person name="Guy J."/>
            <person name="Iotti M."/>
            <person name="Le Tacon F."/>
            <person name="Lindquist E.A."/>
            <person name="Lipzen A."/>
            <person name="Malagnac F."/>
            <person name="Mello A."/>
            <person name="Molinier V."/>
            <person name="Miyauchi S."/>
            <person name="Poulain J."/>
            <person name="Riccioni C."/>
            <person name="Rubini A."/>
            <person name="Sitrit Y."/>
            <person name="Splivallo R."/>
            <person name="Traeger S."/>
            <person name="Wang M."/>
            <person name="Zifcakova L."/>
            <person name="Wipf D."/>
            <person name="Zambonelli A."/>
            <person name="Paolocci F."/>
            <person name="Nowrousian M."/>
            <person name="Ottonello S."/>
            <person name="Baldrian P."/>
            <person name="Spatafora J.W."/>
            <person name="Henrissat B."/>
            <person name="Nagy L.G."/>
            <person name="Aury J.M."/>
            <person name="Wincker P."/>
            <person name="Grigoriev I.V."/>
            <person name="Bonfante P."/>
            <person name="Martin F.M."/>
        </authorList>
    </citation>
    <scope>NUCLEOTIDE SEQUENCE [LARGE SCALE GENOMIC DNA]</scope>
    <source>
        <strain evidence="3 4">120613-1</strain>
    </source>
</reference>
<dbReference type="GO" id="GO:0004520">
    <property type="term" value="F:DNA endonuclease activity"/>
    <property type="evidence" value="ECO:0007669"/>
    <property type="project" value="TreeGrafter"/>
</dbReference>
<feature type="compositionally biased region" description="Polar residues" evidence="1">
    <location>
        <begin position="63"/>
        <end position="84"/>
    </location>
</feature>
<dbReference type="InterPro" id="IPR012337">
    <property type="entry name" value="RNaseH-like_sf"/>
</dbReference>
<dbReference type="PANTHER" id="PTHR28072:SF1">
    <property type="entry name" value="CRUCIFORM CUTTING ENDONUCLEASE 1, MITOCHONDRIAL-RELATED"/>
    <property type="match status" value="1"/>
</dbReference>
<feature type="compositionally biased region" description="Basic and acidic residues" evidence="1">
    <location>
        <begin position="1"/>
        <end position="10"/>
    </location>
</feature>
<dbReference type="SUPFAM" id="SSF53098">
    <property type="entry name" value="Ribonuclease H-like"/>
    <property type="match status" value="1"/>
</dbReference>
<proteinExistence type="predicted"/>
<name>A0A3N4IS41_9PEZI</name>
<dbReference type="GO" id="GO:0000402">
    <property type="term" value="F:crossed form four-way junction DNA binding"/>
    <property type="evidence" value="ECO:0007669"/>
    <property type="project" value="TreeGrafter"/>
</dbReference>
<evidence type="ECO:0000313" key="3">
    <source>
        <dbReference type="EMBL" id="RPA88972.1"/>
    </source>
</evidence>
<sequence length="339" mass="38004">MSQLMEELKRGLVPGLNPEVQETTTTTTTTNSQSIEESVKIEQATRSTDWGQTLSERSKATEKSSTTHQTAKTGRSKKNSTITTTEEEEDGQSSPSSSPRNSPSLKKRKPQNLDELRQILAESLAERDANPPPKPPKESFEPAIFAVHANNFCRSILQRFPPLDAILIEQQRIKSGAGIALVEWIVHVNRFEAMIHAALRCLRDEEKISARVESVSPARVMDHWIDGSIKVMSRVRRRTADGEMAYVERKVKGPSKAKLQKIALVSEWVEKGMMFDVAEGLKDIADHFVHPPGVRKKGVKLDDLADCLLQGLAWAEWQENRRKFADGTLLDELDISIEK</sequence>
<dbReference type="STRING" id="1336337.A0A3N4IS41"/>
<feature type="compositionally biased region" description="Low complexity" evidence="1">
    <location>
        <begin position="93"/>
        <end position="104"/>
    </location>
</feature>
<organism evidence="3 4">
    <name type="scientific">Choiromyces venosus 120613-1</name>
    <dbReference type="NCBI Taxonomy" id="1336337"/>
    <lineage>
        <taxon>Eukaryota</taxon>
        <taxon>Fungi</taxon>
        <taxon>Dikarya</taxon>
        <taxon>Ascomycota</taxon>
        <taxon>Pezizomycotina</taxon>
        <taxon>Pezizomycetes</taxon>
        <taxon>Pezizales</taxon>
        <taxon>Tuberaceae</taxon>
        <taxon>Choiromyces</taxon>
    </lineage>
</organism>
<feature type="domain" description="Mitochondrial resolvase Ydc2 catalytic" evidence="2">
    <location>
        <begin position="96"/>
        <end position="324"/>
    </location>
</feature>
<feature type="region of interest" description="Disordered" evidence="1">
    <location>
        <begin position="1"/>
        <end position="112"/>
    </location>
</feature>
<evidence type="ECO:0000259" key="2">
    <source>
        <dbReference type="Pfam" id="PF09159"/>
    </source>
</evidence>
<gene>
    <name evidence="3" type="ORF">L873DRAFT_1723826</name>
</gene>
<dbReference type="GO" id="GO:0000403">
    <property type="term" value="F:Y-form DNA binding"/>
    <property type="evidence" value="ECO:0007669"/>
    <property type="project" value="TreeGrafter"/>
</dbReference>
<dbReference type="GO" id="GO:0070336">
    <property type="term" value="F:flap-structured DNA binding"/>
    <property type="evidence" value="ECO:0007669"/>
    <property type="project" value="TreeGrafter"/>
</dbReference>
<accession>A0A3N4IS41</accession>
<evidence type="ECO:0000256" key="1">
    <source>
        <dbReference type="SAM" id="MobiDB-lite"/>
    </source>
</evidence>
<dbReference type="InterPro" id="IPR036397">
    <property type="entry name" value="RNaseH_sf"/>
</dbReference>
<dbReference type="OrthoDB" id="5552842at2759"/>
<dbReference type="PANTHER" id="PTHR28072">
    <property type="entry name" value="CRUCIFORM CUTTING ENDONUCLEASE 1, MITOCHONDRIAL-RELATED"/>
    <property type="match status" value="1"/>
</dbReference>
<feature type="compositionally biased region" description="Polar residues" evidence="1">
    <location>
        <begin position="44"/>
        <end position="55"/>
    </location>
</feature>
<dbReference type="Proteomes" id="UP000276215">
    <property type="component" value="Unassembled WGS sequence"/>
</dbReference>
<dbReference type="InterPro" id="IPR039197">
    <property type="entry name" value="Mrs1/Cce1"/>
</dbReference>
<dbReference type="Pfam" id="PF09159">
    <property type="entry name" value="Ydc2-catalyt"/>
    <property type="match status" value="1"/>
</dbReference>
<protein>
    <submittedName>
        <fullName evidence="3">Ribonuclease H-like protein</fullName>
    </submittedName>
</protein>
<dbReference type="InterPro" id="IPR015242">
    <property type="entry name" value="Ydc2_cat"/>
</dbReference>
<dbReference type="AlphaFoldDB" id="A0A3N4IS41"/>
<dbReference type="EMBL" id="ML120629">
    <property type="protein sequence ID" value="RPA88972.1"/>
    <property type="molecule type" value="Genomic_DNA"/>
</dbReference>
<dbReference type="Gene3D" id="3.30.420.10">
    <property type="entry name" value="Ribonuclease H-like superfamily/Ribonuclease H"/>
    <property type="match status" value="1"/>
</dbReference>
<keyword evidence="4" id="KW-1185">Reference proteome</keyword>